<organism evidence="1 2">
    <name type="scientific">Mycena pura</name>
    <dbReference type="NCBI Taxonomy" id="153505"/>
    <lineage>
        <taxon>Eukaryota</taxon>
        <taxon>Fungi</taxon>
        <taxon>Dikarya</taxon>
        <taxon>Basidiomycota</taxon>
        <taxon>Agaricomycotina</taxon>
        <taxon>Agaricomycetes</taxon>
        <taxon>Agaricomycetidae</taxon>
        <taxon>Agaricales</taxon>
        <taxon>Marasmiineae</taxon>
        <taxon>Mycenaceae</taxon>
        <taxon>Mycena</taxon>
    </lineage>
</organism>
<proteinExistence type="predicted"/>
<keyword evidence="2" id="KW-1185">Reference proteome</keyword>
<protein>
    <submittedName>
        <fullName evidence="1">Uncharacterized protein</fullName>
    </submittedName>
</protein>
<comment type="caution">
    <text evidence="1">The sequence shown here is derived from an EMBL/GenBank/DDBJ whole genome shotgun (WGS) entry which is preliminary data.</text>
</comment>
<dbReference type="AlphaFoldDB" id="A0AAD6VQG0"/>
<accession>A0AAD6VQG0</accession>
<reference evidence="1" key="1">
    <citation type="submission" date="2023-03" db="EMBL/GenBank/DDBJ databases">
        <title>Massive genome expansion in bonnet fungi (Mycena s.s.) driven by repeated elements and novel gene families across ecological guilds.</title>
        <authorList>
            <consortium name="Lawrence Berkeley National Laboratory"/>
            <person name="Harder C.B."/>
            <person name="Miyauchi S."/>
            <person name="Viragh M."/>
            <person name="Kuo A."/>
            <person name="Thoen E."/>
            <person name="Andreopoulos B."/>
            <person name="Lu D."/>
            <person name="Skrede I."/>
            <person name="Drula E."/>
            <person name="Henrissat B."/>
            <person name="Morin E."/>
            <person name="Kohler A."/>
            <person name="Barry K."/>
            <person name="LaButti K."/>
            <person name="Morin E."/>
            <person name="Salamov A."/>
            <person name="Lipzen A."/>
            <person name="Mereny Z."/>
            <person name="Hegedus B."/>
            <person name="Baldrian P."/>
            <person name="Stursova M."/>
            <person name="Weitz H."/>
            <person name="Taylor A."/>
            <person name="Grigoriev I.V."/>
            <person name="Nagy L.G."/>
            <person name="Martin F."/>
            <person name="Kauserud H."/>
        </authorList>
    </citation>
    <scope>NUCLEOTIDE SEQUENCE</scope>
    <source>
        <strain evidence="1">9144</strain>
    </source>
</reference>
<gene>
    <name evidence="1" type="ORF">GGX14DRAFT_562041</name>
</gene>
<name>A0AAD6VQG0_9AGAR</name>
<evidence type="ECO:0000313" key="2">
    <source>
        <dbReference type="Proteomes" id="UP001219525"/>
    </source>
</evidence>
<evidence type="ECO:0000313" key="1">
    <source>
        <dbReference type="EMBL" id="KAJ7216480.1"/>
    </source>
</evidence>
<dbReference type="EMBL" id="JARJCW010000015">
    <property type="protein sequence ID" value="KAJ7216480.1"/>
    <property type="molecule type" value="Genomic_DNA"/>
</dbReference>
<sequence>MQSTSFLANREPLDALCHHFSLAKASFPANTPLPSTLDMHLIAPASRLPTHILAILPAEDKPHVPPLLVPVDAFLYHQTFDSAAFVPQLPPGTPPPTPHLDPASQRPALALPVVPVHAPHALSLPLLLLFGAGLETDSNLLAARILPPDVIGEFPNAAAMATVMSRLPEGPFQFYLMLNHGLWKNTLALAPRDTALVELVRITYKVVADARRLRMRRW</sequence>
<dbReference type="Proteomes" id="UP001219525">
    <property type="component" value="Unassembled WGS sequence"/>
</dbReference>